<dbReference type="EMBL" id="CAJNOQ010000065">
    <property type="protein sequence ID" value="CAF0750344.1"/>
    <property type="molecule type" value="Genomic_DNA"/>
</dbReference>
<dbReference type="EMBL" id="CAJOBC010000065">
    <property type="protein sequence ID" value="CAF3529809.1"/>
    <property type="molecule type" value="Genomic_DNA"/>
</dbReference>
<feature type="transmembrane region" description="Helical" evidence="7">
    <location>
        <begin position="42"/>
        <end position="60"/>
    </location>
</feature>
<dbReference type="AlphaFoldDB" id="A0A813PGN6"/>
<keyword evidence="3 7" id="KW-0812">Transmembrane</keyword>
<feature type="transmembrane region" description="Helical" evidence="7">
    <location>
        <begin position="91"/>
        <end position="113"/>
    </location>
</feature>
<feature type="transmembrane region" description="Helical" evidence="7">
    <location>
        <begin position="409"/>
        <end position="428"/>
    </location>
</feature>
<protein>
    <recommendedName>
        <fullName evidence="13">Solute carrier family 15 member 1</fullName>
    </recommendedName>
</protein>
<evidence type="ECO:0000256" key="1">
    <source>
        <dbReference type="ARBA" id="ARBA00004141"/>
    </source>
</evidence>
<dbReference type="EMBL" id="CAJNOK010015797">
    <property type="protein sequence ID" value="CAF1232454.1"/>
    <property type="molecule type" value="Genomic_DNA"/>
</dbReference>
<dbReference type="Proteomes" id="UP000682733">
    <property type="component" value="Unassembled WGS sequence"/>
</dbReference>
<dbReference type="GO" id="GO:0015833">
    <property type="term" value="P:peptide transport"/>
    <property type="evidence" value="ECO:0007669"/>
    <property type="project" value="UniProtKB-KW"/>
</dbReference>
<name>A0A813PGN6_9BILA</name>
<dbReference type="InterPro" id="IPR036259">
    <property type="entry name" value="MFS_trans_sf"/>
</dbReference>
<dbReference type="Pfam" id="PF00854">
    <property type="entry name" value="PTR2"/>
    <property type="match status" value="2"/>
</dbReference>
<proteinExistence type="inferred from homology"/>
<feature type="transmembrane region" description="Helical" evidence="7">
    <location>
        <begin position="125"/>
        <end position="146"/>
    </location>
</feature>
<feature type="transmembrane region" description="Helical" evidence="7">
    <location>
        <begin position="379"/>
        <end position="397"/>
    </location>
</feature>
<keyword evidence="6 7" id="KW-0472">Membrane</keyword>
<keyword evidence="4" id="KW-0813">Transport</keyword>
<dbReference type="Proteomes" id="UP000677228">
    <property type="component" value="Unassembled WGS sequence"/>
</dbReference>
<evidence type="ECO:0000313" key="10">
    <source>
        <dbReference type="EMBL" id="CAF3529809.1"/>
    </source>
</evidence>
<dbReference type="GO" id="GO:0016020">
    <property type="term" value="C:membrane"/>
    <property type="evidence" value="ECO:0007669"/>
    <property type="project" value="UniProtKB-SubCell"/>
</dbReference>
<dbReference type="PANTHER" id="PTHR11654">
    <property type="entry name" value="OLIGOPEPTIDE TRANSPORTER-RELATED"/>
    <property type="match status" value="1"/>
</dbReference>
<dbReference type="EMBL" id="CAJOBA010037346">
    <property type="protein sequence ID" value="CAF4040638.1"/>
    <property type="molecule type" value="Genomic_DNA"/>
</dbReference>
<evidence type="ECO:0000256" key="5">
    <source>
        <dbReference type="ARBA" id="ARBA00022989"/>
    </source>
</evidence>
<evidence type="ECO:0000313" key="11">
    <source>
        <dbReference type="EMBL" id="CAF4040638.1"/>
    </source>
</evidence>
<reference evidence="8" key="1">
    <citation type="submission" date="2021-02" db="EMBL/GenBank/DDBJ databases">
        <authorList>
            <person name="Nowell W R."/>
        </authorList>
    </citation>
    <scope>NUCLEOTIDE SEQUENCE</scope>
</reference>
<dbReference type="GO" id="GO:0022857">
    <property type="term" value="F:transmembrane transporter activity"/>
    <property type="evidence" value="ECO:0007669"/>
    <property type="project" value="InterPro"/>
</dbReference>
<evidence type="ECO:0000256" key="7">
    <source>
        <dbReference type="SAM" id="Phobius"/>
    </source>
</evidence>
<dbReference type="InterPro" id="IPR000109">
    <property type="entry name" value="POT_fam"/>
</dbReference>
<evidence type="ECO:0000313" key="9">
    <source>
        <dbReference type="EMBL" id="CAF1232454.1"/>
    </source>
</evidence>
<sequence>MALAVGIFVAGTPKYKHSLPTENIIARFLAIIFMKDIEDVRTVIHVLVLFVPLPMFWALYDQVGSRWTFQASLMDGSLGALGTIKPDQMQAFNSLLLLALIPIFEKWIYPFCAKCHVFVKPLQRIFVGLILLAIAFVCAAILQAAIEARINAIPVRYNTKLFNTLPCVARINQNRSIESYGIIQIPCTALANKTLLFDSDCNGNGEYIFTTNEMCPSVIVLSGNSLTNEISVTPLTNPITIKRGTKGFSLLRVVSLDGKQTVVQTIPNKYTFNLTGKLIPSEYQTVLAASYRIKTVNDGHISSEKFDLDNTAVYTVLLFDSKDGDLHGRLITDIPANTIHVLWQIIQYFILTCAEILFSITGIAFAYSQAPKRYKTVVAAAWLLTVAVGNLFVAFVAESRLIADQTTEFLVFAALMVFCAFLFGVLAIHYQEQNSFREEEIDEDQQLIINGEQSVALDDTAPNTR</sequence>
<evidence type="ECO:0000256" key="4">
    <source>
        <dbReference type="ARBA" id="ARBA00022856"/>
    </source>
</evidence>
<evidence type="ECO:0008006" key="13">
    <source>
        <dbReference type="Google" id="ProtNLM"/>
    </source>
</evidence>
<evidence type="ECO:0000313" key="12">
    <source>
        <dbReference type="Proteomes" id="UP000663829"/>
    </source>
</evidence>
<keyword evidence="4" id="KW-0571">Peptide transport</keyword>
<accession>A0A813PGN6</accession>
<comment type="similarity">
    <text evidence="2">Belongs to the major facilitator superfamily. Proton-dependent oligopeptide transporter (POT/PTR) (TC 2.A.17) family.</text>
</comment>
<comment type="subcellular location">
    <subcellularLocation>
        <location evidence="1">Membrane</location>
        <topology evidence="1">Multi-pass membrane protein</topology>
    </subcellularLocation>
</comment>
<dbReference type="SUPFAM" id="SSF103473">
    <property type="entry name" value="MFS general substrate transporter"/>
    <property type="match status" value="1"/>
</dbReference>
<keyword evidence="4" id="KW-0653">Protein transport</keyword>
<gene>
    <name evidence="8" type="ORF">GPM918_LOCUS792</name>
    <name evidence="9" type="ORF">OVA965_LOCUS25443</name>
    <name evidence="10" type="ORF">SRO942_LOCUS793</name>
    <name evidence="11" type="ORF">TMI583_LOCUS26175</name>
</gene>
<dbReference type="Proteomes" id="UP000681722">
    <property type="component" value="Unassembled WGS sequence"/>
</dbReference>
<organism evidence="8 12">
    <name type="scientific">Didymodactylos carnosus</name>
    <dbReference type="NCBI Taxonomy" id="1234261"/>
    <lineage>
        <taxon>Eukaryota</taxon>
        <taxon>Metazoa</taxon>
        <taxon>Spiralia</taxon>
        <taxon>Gnathifera</taxon>
        <taxon>Rotifera</taxon>
        <taxon>Eurotatoria</taxon>
        <taxon>Bdelloidea</taxon>
        <taxon>Philodinida</taxon>
        <taxon>Philodinidae</taxon>
        <taxon>Didymodactylos</taxon>
    </lineage>
</organism>
<keyword evidence="5 7" id="KW-1133">Transmembrane helix</keyword>
<evidence type="ECO:0000256" key="2">
    <source>
        <dbReference type="ARBA" id="ARBA00005982"/>
    </source>
</evidence>
<evidence type="ECO:0000256" key="3">
    <source>
        <dbReference type="ARBA" id="ARBA00022692"/>
    </source>
</evidence>
<feature type="transmembrane region" description="Helical" evidence="7">
    <location>
        <begin position="345"/>
        <end position="367"/>
    </location>
</feature>
<comment type="caution">
    <text evidence="8">The sequence shown here is derived from an EMBL/GenBank/DDBJ whole genome shotgun (WGS) entry which is preliminary data.</text>
</comment>
<evidence type="ECO:0000256" key="6">
    <source>
        <dbReference type="ARBA" id="ARBA00023136"/>
    </source>
</evidence>
<dbReference type="Gene3D" id="1.20.1250.20">
    <property type="entry name" value="MFS general substrate transporter like domains"/>
    <property type="match status" value="2"/>
</dbReference>
<keyword evidence="12" id="KW-1185">Reference proteome</keyword>
<dbReference type="Proteomes" id="UP000663829">
    <property type="component" value="Unassembled WGS sequence"/>
</dbReference>
<dbReference type="OrthoDB" id="205993at2759"/>
<evidence type="ECO:0000313" key="8">
    <source>
        <dbReference type="EMBL" id="CAF0750344.1"/>
    </source>
</evidence>